<dbReference type="EMBL" id="BSTI01000006">
    <property type="protein sequence ID" value="GLY66522.1"/>
    <property type="molecule type" value="Genomic_DNA"/>
</dbReference>
<evidence type="ECO:0000259" key="5">
    <source>
        <dbReference type="Pfam" id="PF01526"/>
    </source>
</evidence>
<dbReference type="Pfam" id="PF13700">
    <property type="entry name" value="DUF4158"/>
    <property type="match status" value="1"/>
</dbReference>
<evidence type="ECO:0000313" key="7">
    <source>
        <dbReference type="EMBL" id="GLY66522.1"/>
    </source>
</evidence>
<accession>A0A9W6R2R8</accession>
<proteinExistence type="inferred from homology"/>
<dbReference type="GO" id="GO:0006313">
    <property type="term" value="P:DNA transposition"/>
    <property type="evidence" value="ECO:0007669"/>
    <property type="project" value="InterPro"/>
</dbReference>
<evidence type="ECO:0000256" key="2">
    <source>
        <dbReference type="ARBA" id="ARBA00022578"/>
    </source>
</evidence>
<evidence type="ECO:0000256" key="3">
    <source>
        <dbReference type="ARBA" id="ARBA00023125"/>
    </source>
</evidence>
<dbReference type="GO" id="GO:0003677">
    <property type="term" value="F:DNA binding"/>
    <property type="evidence" value="ECO:0007669"/>
    <property type="project" value="UniProtKB-KW"/>
</dbReference>
<dbReference type="InterPro" id="IPR002513">
    <property type="entry name" value="Tn3_Tnp_DDE_dom"/>
</dbReference>
<evidence type="ECO:0000313" key="8">
    <source>
        <dbReference type="Proteomes" id="UP001165136"/>
    </source>
</evidence>
<dbReference type="AlphaFoldDB" id="A0A9W6R2R8"/>
<dbReference type="Proteomes" id="UP001165136">
    <property type="component" value="Unassembled WGS sequence"/>
</dbReference>
<dbReference type="NCBIfam" id="NF033527">
    <property type="entry name" value="transpos_Tn3"/>
    <property type="match status" value="1"/>
</dbReference>
<comment type="similarity">
    <text evidence="1">Belongs to the transposase 7 family.</text>
</comment>
<dbReference type="Pfam" id="PF01526">
    <property type="entry name" value="DDE_Tnp_Tn3"/>
    <property type="match status" value="1"/>
</dbReference>
<protein>
    <submittedName>
        <fullName evidence="7">Transposase</fullName>
    </submittedName>
</protein>
<keyword evidence="8" id="KW-1185">Reference proteome</keyword>
<comment type="caution">
    <text evidence="7">The sequence shown here is derived from an EMBL/GenBank/DDBJ whole genome shotgun (WGS) entry which is preliminary data.</text>
</comment>
<evidence type="ECO:0000256" key="4">
    <source>
        <dbReference type="ARBA" id="ARBA00023172"/>
    </source>
</evidence>
<dbReference type="GO" id="GO:0004803">
    <property type="term" value="F:transposase activity"/>
    <property type="evidence" value="ECO:0007669"/>
    <property type="project" value="InterPro"/>
</dbReference>
<reference evidence="7" key="1">
    <citation type="submission" date="2023-03" db="EMBL/GenBank/DDBJ databases">
        <title>Amycolatopsis taiwanensis NBRC 103393.</title>
        <authorList>
            <person name="Ichikawa N."/>
            <person name="Sato H."/>
            <person name="Tonouchi N."/>
        </authorList>
    </citation>
    <scope>NUCLEOTIDE SEQUENCE</scope>
    <source>
        <strain evidence="7">NBRC 103393</strain>
    </source>
</reference>
<dbReference type="InterPro" id="IPR047653">
    <property type="entry name" value="Tn3-like_transpos"/>
</dbReference>
<dbReference type="InterPro" id="IPR025296">
    <property type="entry name" value="DUF4158"/>
</dbReference>
<keyword evidence="3" id="KW-0238">DNA-binding</keyword>
<keyword evidence="4" id="KW-0233">DNA recombination</keyword>
<gene>
    <name evidence="7" type="ORF">Atai01_31410</name>
</gene>
<evidence type="ECO:0000259" key="6">
    <source>
        <dbReference type="Pfam" id="PF13700"/>
    </source>
</evidence>
<name>A0A9W6R2R8_9PSEU</name>
<sequence>MPVEFLSDDQALAYGRFPSAGFTRHELERYFFLDDRDRVLAEAKRRDHNKLGFCLQLMTVRYVGRFLDEPLDGVPVELVDYLAEQLEIADASCVKAYAERDKTRLEHVWEIRDADGWHEFSEVEVELGEWVEGRAWTTGDGPKALFDAAVGWLRDRRVLLPGVSTLVRLVASRRDAATQRLWETLYALLTEEQKSLLDKLLEVAEGDRHSPLDKLRRPPTRVSGPAMIAALERAAEILGLGFAEVDASVVPPRRLAELSRYGMEGKATLLRRHPDSRRLATLLATVVYLQTRAVDDALDLLDVLITSKLLARAERESAKLKVKTWPKLGKASIRLAAVVGVLMEVTGANDDVSTDAEQEGVKFEPVSLAQVWEQIEAVVPREQITQALLDIVALAGTADEDADAAWRAELVKRYPTVRPFLPLLCQVIRFGAAPEGEAVLRALKALPQLWGGGRNKVGVDEIDEDLLIGSWRRLVLSAPDLEPGTVDWRAYTFCVLEQFHRHLKRRDIFATNSSKWGDPRAKLLAGDAWTSAKPMVLASLGLPEDPRDHLAERARLLHDTYRDVASRLPSNAAVSFDDDGRLHLKALQAEADPPSLINLRGLTHRMMPRVDLPEVLLEVFSWTGADEAFTSITGGDARLSDLNVTIAALLVAEACNIGLRPVLKPGMPALTRDRLAHVNANYLRLDTIRAANTALIEAQAEIELAQLWGGGHVASVDGMRFVVPVKTLHAGYNPKYFKAKKGATWLNMVNDQAAGLGAKVVAGTPRDSLYVLDVLYDRDGGIRPQTIVTDTASYSDIVFGLLSLAGWTYAPQLADLPDQKLWRVDPKADYGPFNTAARGRIDLDKVARHWEDILRVIASIHTGAVRAHDVIRMLSRDGNPTQLGEAIAHYGRIHKSLHVLRMADEPDYRRTMKSQGNLQEGRHALGRDIFHGKRGELRQRYYEGMEDQLGALGLVLNAVVLFNTRYLDAVLAQLRAEGYEVRDEDAARLSPFRHRHINLLGKYSFFLPADLAGGLRPLSDPDTIDDVDDEDDELE</sequence>
<keyword evidence="2" id="KW-0815">Transposition</keyword>
<feature type="domain" description="Tn3 transposase DDE" evidence="5">
    <location>
        <begin position="614"/>
        <end position="1003"/>
    </location>
</feature>
<feature type="domain" description="DUF4158" evidence="6">
    <location>
        <begin position="5"/>
        <end position="172"/>
    </location>
</feature>
<organism evidence="7 8">
    <name type="scientific">Amycolatopsis taiwanensis</name>
    <dbReference type="NCBI Taxonomy" id="342230"/>
    <lineage>
        <taxon>Bacteria</taxon>
        <taxon>Bacillati</taxon>
        <taxon>Actinomycetota</taxon>
        <taxon>Actinomycetes</taxon>
        <taxon>Pseudonocardiales</taxon>
        <taxon>Pseudonocardiaceae</taxon>
        <taxon>Amycolatopsis</taxon>
    </lineage>
</organism>
<evidence type="ECO:0000256" key="1">
    <source>
        <dbReference type="ARBA" id="ARBA00009402"/>
    </source>
</evidence>